<organism evidence="2 3">
    <name type="scientific">Angiostrongylus cantonensis</name>
    <name type="common">Rat lungworm</name>
    <dbReference type="NCBI Taxonomy" id="6313"/>
    <lineage>
        <taxon>Eukaryota</taxon>
        <taxon>Metazoa</taxon>
        <taxon>Ecdysozoa</taxon>
        <taxon>Nematoda</taxon>
        <taxon>Chromadorea</taxon>
        <taxon>Rhabditida</taxon>
        <taxon>Rhabditina</taxon>
        <taxon>Rhabditomorpha</taxon>
        <taxon>Strongyloidea</taxon>
        <taxon>Metastrongylidae</taxon>
        <taxon>Angiostrongylus</taxon>
    </lineage>
</organism>
<evidence type="ECO:0000313" key="2">
    <source>
        <dbReference type="Proteomes" id="UP000035642"/>
    </source>
</evidence>
<reference evidence="2" key="1">
    <citation type="submission" date="2012-09" db="EMBL/GenBank/DDBJ databases">
        <authorList>
            <person name="Martin A.A."/>
        </authorList>
    </citation>
    <scope>NUCLEOTIDE SEQUENCE</scope>
</reference>
<proteinExistence type="predicted"/>
<evidence type="ECO:0000256" key="1">
    <source>
        <dbReference type="SAM" id="MobiDB-lite"/>
    </source>
</evidence>
<feature type="compositionally biased region" description="Basic and acidic residues" evidence="1">
    <location>
        <begin position="1"/>
        <end position="21"/>
    </location>
</feature>
<dbReference type="Proteomes" id="UP000035642">
    <property type="component" value="Unassembled WGS sequence"/>
</dbReference>
<sequence>MACGGARHDSKRLHDPSEDQQRSSSDAPRRQWCSRETTRKARTVPYTGDMPPARDDDETTRVTELVTS</sequence>
<feature type="region of interest" description="Disordered" evidence="1">
    <location>
        <begin position="1"/>
        <end position="68"/>
    </location>
</feature>
<reference evidence="3" key="2">
    <citation type="submission" date="2017-02" db="UniProtKB">
        <authorList>
            <consortium name="WormBaseParasite"/>
        </authorList>
    </citation>
    <scope>IDENTIFICATION</scope>
</reference>
<keyword evidence="2" id="KW-1185">Reference proteome</keyword>
<name>A0A0K0DDI8_ANGCA</name>
<protein>
    <submittedName>
        <fullName evidence="3">Uncharacterized protein</fullName>
    </submittedName>
</protein>
<dbReference type="AlphaFoldDB" id="A0A0K0DDI8"/>
<accession>A0A0K0DDI8</accession>
<dbReference type="WBParaSite" id="ACAC_0000879201-mRNA-1">
    <property type="protein sequence ID" value="ACAC_0000879201-mRNA-1"/>
    <property type="gene ID" value="ACAC_0000879201"/>
</dbReference>
<evidence type="ECO:0000313" key="3">
    <source>
        <dbReference type="WBParaSite" id="ACAC_0000879201-mRNA-1"/>
    </source>
</evidence>